<name>A0A1M7TUF5_9BRAD</name>
<dbReference type="InterPro" id="IPR006311">
    <property type="entry name" value="TAT_signal"/>
</dbReference>
<dbReference type="CDD" id="cd02588">
    <property type="entry name" value="HAD_L2-DEX"/>
    <property type="match status" value="1"/>
</dbReference>
<dbReference type="EC" id="3.8.1.2" evidence="3"/>
<dbReference type="OrthoDB" id="7989657at2"/>
<evidence type="ECO:0000256" key="2">
    <source>
        <dbReference type="ARBA" id="ARBA00022801"/>
    </source>
</evidence>
<dbReference type="InterPro" id="IPR006439">
    <property type="entry name" value="HAD-SF_hydro_IA"/>
</dbReference>
<dbReference type="PANTHER" id="PTHR43316">
    <property type="entry name" value="HYDROLASE, HALOACID DELAHOGENASE-RELATED"/>
    <property type="match status" value="1"/>
</dbReference>
<dbReference type="Pfam" id="PF00702">
    <property type="entry name" value="Hydrolase"/>
    <property type="match status" value="1"/>
</dbReference>
<proteinExistence type="inferred from homology"/>
<organism evidence="5 6">
    <name type="scientific">Bradyrhizobium erythrophlei</name>
    <dbReference type="NCBI Taxonomy" id="1437360"/>
    <lineage>
        <taxon>Bacteria</taxon>
        <taxon>Pseudomonadati</taxon>
        <taxon>Pseudomonadota</taxon>
        <taxon>Alphaproteobacteria</taxon>
        <taxon>Hyphomicrobiales</taxon>
        <taxon>Nitrobacteraceae</taxon>
        <taxon>Bradyrhizobium</taxon>
    </lineage>
</organism>
<comment type="catalytic activity">
    <reaction evidence="3">
        <text>an (S)-2-haloacid + H2O = a (2R)-2-hydroxycarboxylate + a halide anion + H(+)</text>
        <dbReference type="Rhea" id="RHEA:11192"/>
        <dbReference type="ChEBI" id="CHEBI:15377"/>
        <dbReference type="ChEBI" id="CHEBI:15378"/>
        <dbReference type="ChEBI" id="CHEBI:16042"/>
        <dbReference type="ChEBI" id="CHEBI:58314"/>
        <dbReference type="ChEBI" id="CHEBI:137405"/>
        <dbReference type="EC" id="3.8.1.2"/>
    </reaction>
</comment>
<dbReference type="NCBIfam" id="TIGR01493">
    <property type="entry name" value="HAD-SF-IA-v2"/>
    <property type="match status" value="1"/>
</dbReference>
<dbReference type="InterPro" id="IPR023214">
    <property type="entry name" value="HAD_sf"/>
</dbReference>
<dbReference type="PRINTS" id="PR00413">
    <property type="entry name" value="HADHALOGNASE"/>
</dbReference>
<comment type="function">
    <text evidence="3">Catalyzes the hydrolytic dehalogenation of small (S)-2-haloalkanoic acids to yield the corresponding (R)-2-hydroxyalkanoic acids.</text>
</comment>
<dbReference type="RefSeq" id="WP_072818327.1">
    <property type="nucleotide sequence ID" value="NZ_LT670849.1"/>
</dbReference>
<protein>
    <recommendedName>
        <fullName evidence="3">(S)-2-haloacid dehalogenase</fullName>
        <ecNumber evidence="3">3.8.1.2</ecNumber>
    </recommendedName>
    <alternativeName>
        <fullName evidence="3">2-haloalkanoic acid dehalogenase</fullName>
    </alternativeName>
    <alternativeName>
        <fullName evidence="3">Halocarboxylic acid halidohydrolase</fullName>
    </alternativeName>
    <alternativeName>
        <fullName evidence="3">L-2-haloacid dehalogenase</fullName>
    </alternativeName>
</protein>
<evidence type="ECO:0000256" key="3">
    <source>
        <dbReference type="RuleBase" id="RU368077"/>
    </source>
</evidence>
<keyword evidence="2 3" id="KW-0378">Hydrolase</keyword>
<dbReference type="InterPro" id="IPR006328">
    <property type="entry name" value="2-HAD"/>
</dbReference>
<evidence type="ECO:0000256" key="1">
    <source>
        <dbReference type="ARBA" id="ARBA00008106"/>
    </source>
</evidence>
<dbReference type="NCBIfam" id="TIGR01428">
    <property type="entry name" value="HAD_type_II"/>
    <property type="match status" value="1"/>
</dbReference>
<accession>A0A1M7TUF5</accession>
<keyword evidence="6" id="KW-1185">Reference proteome</keyword>
<reference evidence="6" key="1">
    <citation type="submission" date="2016-11" db="EMBL/GenBank/DDBJ databases">
        <authorList>
            <person name="Varghese N."/>
            <person name="Submissions S."/>
        </authorList>
    </citation>
    <scope>NUCLEOTIDE SEQUENCE [LARGE SCALE GENOMIC DNA]</scope>
    <source>
        <strain evidence="6">GAS401</strain>
    </source>
</reference>
<gene>
    <name evidence="5" type="ORF">SAMN05444170_2716</name>
</gene>
<dbReference type="InterPro" id="IPR051540">
    <property type="entry name" value="S-2-haloacid_dehalogenase"/>
</dbReference>
<dbReference type="Gene3D" id="3.40.50.1000">
    <property type="entry name" value="HAD superfamily/HAD-like"/>
    <property type="match status" value="1"/>
</dbReference>
<evidence type="ECO:0000313" key="6">
    <source>
        <dbReference type="Proteomes" id="UP000184096"/>
    </source>
</evidence>
<dbReference type="InterPro" id="IPR023198">
    <property type="entry name" value="PGP-like_dom2"/>
</dbReference>
<comment type="similarity">
    <text evidence="1 3">Belongs to the HAD-like hydrolase superfamily. S-2-haloalkanoic acid dehalogenase family.</text>
</comment>
<sequence>MFVDRRKFVTLAAATLAAPTAFAATRPFKAIAFDGFVITDPRPVFAKSEELFPDKGRALNEIWRVRIFEYTWLRTVGGHYTDFWHVIEDSLLVAARASKVELSAGHRESLMQTWLSLKAWPDVAPALKELKAAGIRMAFLANPTAKMLDAVVANSALDGFFEPHLSTDRVQAFKPASVAYQMGPDAFKLPKEEIAFAAFAGWDAAGAKWFGYPTFWVNRANAPVEELGVTPDGTGVGMADLVKFVLE</sequence>
<dbReference type="EMBL" id="LT670849">
    <property type="protein sequence ID" value="SHN74372.1"/>
    <property type="molecule type" value="Genomic_DNA"/>
</dbReference>
<evidence type="ECO:0000256" key="4">
    <source>
        <dbReference type="SAM" id="SignalP"/>
    </source>
</evidence>
<dbReference type="InterPro" id="IPR036412">
    <property type="entry name" value="HAD-like_sf"/>
</dbReference>
<dbReference type="PROSITE" id="PS51318">
    <property type="entry name" value="TAT"/>
    <property type="match status" value="1"/>
</dbReference>
<feature type="chain" id="PRO_5012184388" description="(S)-2-haloacid dehalogenase" evidence="4">
    <location>
        <begin position="24"/>
        <end position="247"/>
    </location>
</feature>
<dbReference type="GO" id="GO:0018784">
    <property type="term" value="F:(S)-2-haloacid dehalogenase activity"/>
    <property type="evidence" value="ECO:0007669"/>
    <property type="project" value="UniProtKB-UniRule"/>
</dbReference>
<feature type="signal peptide" evidence="4">
    <location>
        <begin position="1"/>
        <end position="23"/>
    </location>
</feature>
<dbReference type="SUPFAM" id="SSF56784">
    <property type="entry name" value="HAD-like"/>
    <property type="match status" value="1"/>
</dbReference>
<dbReference type="Gene3D" id="1.10.150.240">
    <property type="entry name" value="Putative phosphatase, domain 2"/>
    <property type="match status" value="1"/>
</dbReference>
<evidence type="ECO:0000313" key="5">
    <source>
        <dbReference type="EMBL" id="SHN74372.1"/>
    </source>
</evidence>
<dbReference type="AlphaFoldDB" id="A0A1M7TUF5"/>
<keyword evidence="4" id="KW-0732">Signal</keyword>
<dbReference type="Proteomes" id="UP000184096">
    <property type="component" value="Chromosome I"/>
</dbReference>
<dbReference type="PANTHER" id="PTHR43316:SF3">
    <property type="entry name" value="HALOACID DEHALOGENASE, TYPE II (AFU_ORTHOLOGUE AFUA_2G07750)-RELATED"/>
    <property type="match status" value="1"/>
</dbReference>